<dbReference type="InterPro" id="IPR053178">
    <property type="entry name" value="Osmoadaptation_assoc"/>
</dbReference>
<feature type="region of interest" description="Disordered" evidence="1">
    <location>
        <begin position="45"/>
        <end position="65"/>
    </location>
</feature>
<evidence type="ECO:0000256" key="1">
    <source>
        <dbReference type="SAM" id="MobiDB-lite"/>
    </source>
</evidence>
<gene>
    <name evidence="2" type="ORF">K491DRAFT_610061</name>
</gene>
<dbReference type="InterPro" id="IPR021858">
    <property type="entry name" value="Fun_TF"/>
</dbReference>
<organism evidence="2 3">
    <name type="scientific">Lophiostoma macrostomum CBS 122681</name>
    <dbReference type="NCBI Taxonomy" id="1314788"/>
    <lineage>
        <taxon>Eukaryota</taxon>
        <taxon>Fungi</taxon>
        <taxon>Dikarya</taxon>
        <taxon>Ascomycota</taxon>
        <taxon>Pezizomycotina</taxon>
        <taxon>Dothideomycetes</taxon>
        <taxon>Pleosporomycetidae</taxon>
        <taxon>Pleosporales</taxon>
        <taxon>Lophiostomataceae</taxon>
        <taxon>Lophiostoma</taxon>
    </lineage>
</organism>
<evidence type="ECO:0000313" key="2">
    <source>
        <dbReference type="EMBL" id="KAF2649819.1"/>
    </source>
</evidence>
<sequence length="489" mass="53728">MSEQLQCDFKRPECDQCTQRGLVCGGYDEDRIFVDQNVRFPDIASTAVNRGPSRANSSSTRRHSPPRNIQIEALQYAQAGLALSQHGVVLPDSLARSAYNEKSIEMFRNSYAPSALKTSSAAAFSSANKFPDLLPALYVQDDALRLALLATSSATIGQATGDVWMMEQGKKLYSRALVEMSKAVKDPQRSRSPAVSAVPRVMGLFEILFGSDINLNVQARSWRSHAEGELALMKAKGPRAHADGPAHALFVDGRLNPIIAAIRTRKATVLNTPEWKTLPWTTIPKTPKDSLFDVLAGCPEILELIKTLPSITDAERRADLIAIIRMKAAVLRTELEQWRILNPSCVHTPDVDEPTPITFPDFSTAYLSVMYWTTGSLILQSLADPTRVLDFSPAPSLTPTSSTDRATAILFARRITRSAAYFFEPSRGILGSTMISFPTGMAMLTFHCGDGGPENHEYVGLVRKAWSNPNLPSAIKRFLTSMQQDAVEN</sequence>
<evidence type="ECO:0008006" key="4">
    <source>
        <dbReference type="Google" id="ProtNLM"/>
    </source>
</evidence>
<dbReference type="AlphaFoldDB" id="A0A6A6SQ48"/>
<name>A0A6A6SQ48_9PLEO</name>
<dbReference type="EMBL" id="MU004478">
    <property type="protein sequence ID" value="KAF2649819.1"/>
    <property type="molecule type" value="Genomic_DNA"/>
</dbReference>
<dbReference type="PANTHER" id="PTHR38111">
    <property type="entry name" value="ZN(2)-C6 FUNGAL-TYPE DOMAIN-CONTAINING PROTEIN-RELATED"/>
    <property type="match status" value="1"/>
</dbReference>
<proteinExistence type="predicted"/>
<dbReference type="PANTHER" id="PTHR38111:SF11">
    <property type="entry name" value="TRANSCRIPTION FACTOR DOMAIN-CONTAINING PROTEIN-RELATED"/>
    <property type="match status" value="1"/>
</dbReference>
<dbReference type="OrthoDB" id="3525185at2759"/>
<accession>A0A6A6SQ48</accession>
<dbReference type="Pfam" id="PF11951">
    <property type="entry name" value="Fungal_trans_2"/>
    <property type="match status" value="1"/>
</dbReference>
<keyword evidence="3" id="KW-1185">Reference proteome</keyword>
<protein>
    <recommendedName>
        <fullName evidence="4">Zn(2)-C6 fungal-type domain-containing protein</fullName>
    </recommendedName>
</protein>
<dbReference type="Proteomes" id="UP000799324">
    <property type="component" value="Unassembled WGS sequence"/>
</dbReference>
<evidence type="ECO:0000313" key="3">
    <source>
        <dbReference type="Proteomes" id="UP000799324"/>
    </source>
</evidence>
<reference evidence="2" key="1">
    <citation type="journal article" date="2020" name="Stud. Mycol.">
        <title>101 Dothideomycetes genomes: a test case for predicting lifestyles and emergence of pathogens.</title>
        <authorList>
            <person name="Haridas S."/>
            <person name="Albert R."/>
            <person name="Binder M."/>
            <person name="Bloem J."/>
            <person name="Labutti K."/>
            <person name="Salamov A."/>
            <person name="Andreopoulos B."/>
            <person name="Baker S."/>
            <person name="Barry K."/>
            <person name="Bills G."/>
            <person name="Bluhm B."/>
            <person name="Cannon C."/>
            <person name="Castanera R."/>
            <person name="Culley D."/>
            <person name="Daum C."/>
            <person name="Ezra D."/>
            <person name="Gonzalez J."/>
            <person name="Henrissat B."/>
            <person name="Kuo A."/>
            <person name="Liang C."/>
            <person name="Lipzen A."/>
            <person name="Lutzoni F."/>
            <person name="Magnuson J."/>
            <person name="Mondo S."/>
            <person name="Nolan M."/>
            <person name="Ohm R."/>
            <person name="Pangilinan J."/>
            <person name="Park H.-J."/>
            <person name="Ramirez L."/>
            <person name="Alfaro M."/>
            <person name="Sun H."/>
            <person name="Tritt A."/>
            <person name="Yoshinaga Y."/>
            <person name="Zwiers L.-H."/>
            <person name="Turgeon B."/>
            <person name="Goodwin S."/>
            <person name="Spatafora J."/>
            <person name="Crous P."/>
            <person name="Grigoriev I."/>
        </authorList>
    </citation>
    <scope>NUCLEOTIDE SEQUENCE</scope>
    <source>
        <strain evidence="2">CBS 122681</strain>
    </source>
</reference>